<evidence type="ECO:0000313" key="1">
    <source>
        <dbReference type="EMBL" id="CAB1440365.1"/>
    </source>
</evidence>
<name>A0A9N7YWJ0_PLEPL</name>
<dbReference type="EMBL" id="CADEAL010002446">
    <property type="protein sequence ID" value="CAB1440365.1"/>
    <property type="molecule type" value="Genomic_DNA"/>
</dbReference>
<accession>A0A9N7YWJ0</accession>
<proteinExistence type="predicted"/>
<keyword evidence="2" id="KW-1185">Reference proteome</keyword>
<dbReference type="Proteomes" id="UP001153269">
    <property type="component" value="Unassembled WGS sequence"/>
</dbReference>
<sequence>MSDCSLSALYAQEQDMFCLRILFISGISQCSILQVWMIGKERHLRRHVHWSGAHPCTLALLPLRRAQSLVPSSPLVDCPLWPSVPFCCPFSDSLTCSLPDHVRPLSHVSPSPASPSASCSPSCLLFCTWGGLFLDALLVDR</sequence>
<dbReference type="AlphaFoldDB" id="A0A9N7YWJ0"/>
<organism evidence="1 2">
    <name type="scientific">Pleuronectes platessa</name>
    <name type="common">European plaice</name>
    <dbReference type="NCBI Taxonomy" id="8262"/>
    <lineage>
        <taxon>Eukaryota</taxon>
        <taxon>Metazoa</taxon>
        <taxon>Chordata</taxon>
        <taxon>Craniata</taxon>
        <taxon>Vertebrata</taxon>
        <taxon>Euteleostomi</taxon>
        <taxon>Actinopterygii</taxon>
        <taxon>Neopterygii</taxon>
        <taxon>Teleostei</taxon>
        <taxon>Neoteleostei</taxon>
        <taxon>Acanthomorphata</taxon>
        <taxon>Carangaria</taxon>
        <taxon>Pleuronectiformes</taxon>
        <taxon>Pleuronectoidei</taxon>
        <taxon>Pleuronectidae</taxon>
        <taxon>Pleuronectes</taxon>
    </lineage>
</organism>
<protein>
    <submittedName>
        <fullName evidence="1">Uncharacterized protein</fullName>
    </submittedName>
</protein>
<evidence type="ECO:0000313" key="2">
    <source>
        <dbReference type="Proteomes" id="UP001153269"/>
    </source>
</evidence>
<reference evidence="1" key="1">
    <citation type="submission" date="2020-03" db="EMBL/GenBank/DDBJ databases">
        <authorList>
            <person name="Weist P."/>
        </authorList>
    </citation>
    <scope>NUCLEOTIDE SEQUENCE</scope>
</reference>
<gene>
    <name evidence="1" type="ORF">PLEPLA_LOCUS28131</name>
</gene>
<comment type="caution">
    <text evidence="1">The sequence shown here is derived from an EMBL/GenBank/DDBJ whole genome shotgun (WGS) entry which is preliminary data.</text>
</comment>